<keyword evidence="4" id="KW-0694">RNA-binding</keyword>
<feature type="compositionally biased region" description="Basic residues" evidence="6">
    <location>
        <begin position="79"/>
        <end position="89"/>
    </location>
</feature>
<dbReference type="GO" id="GO:0000480">
    <property type="term" value="P:endonucleolytic cleavage in 5'-ETS of tricistronic rRNA transcript (SSU-rRNA, 5.8S rRNA, LSU-rRNA)"/>
    <property type="evidence" value="ECO:0007669"/>
    <property type="project" value="TreeGrafter"/>
</dbReference>
<dbReference type="AlphaFoldDB" id="A0A182J5C4"/>
<reference evidence="7" key="1">
    <citation type="submission" date="2022-08" db="UniProtKB">
        <authorList>
            <consortium name="EnsemblMetazoa"/>
        </authorList>
    </citation>
    <scope>IDENTIFICATION</scope>
    <source>
        <strain evidence="7">EBRO</strain>
    </source>
</reference>
<dbReference type="GO" id="GO:0003723">
    <property type="term" value="F:RNA binding"/>
    <property type="evidence" value="ECO:0007669"/>
    <property type="project" value="UniProtKB-KW"/>
</dbReference>
<evidence type="ECO:0000313" key="7">
    <source>
        <dbReference type="EnsemblMetazoa" id="AATE011669-PA.1"/>
    </source>
</evidence>
<feature type="compositionally biased region" description="Acidic residues" evidence="6">
    <location>
        <begin position="45"/>
        <end position="72"/>
    </location>
</feature>
<dbReference type="STRING" id="41427.A0A182J5C4"/>
<dbReference type="SUPFAM" id="SSF54928">
    <property type="entry name" value="RNA-binding domain, RBD"/>
    <property type="match status" value="1"/>
</dbReference>
<evidence type="ECO:0000256" key="3">
    <source>
        <dbReference type="ARBA" id="ARBA00020737"/>
    </source>
</evidence>
<feature type="region of interest" description="Disordered" evidence="6">
    <location>
        <begin position="1"/>
        <end position="89"/>
    </location>
</feature>
<evidence type="ECO:0000256" key="2">
    <source>
        <dbReference type="ARBA" id="ARBA00005819"/>
    </source>
</evidence>
<feature type="region of interest" description="Disordered" evidence="6">
    <location>
        <begin position="233"/>
        <end position="257"/>
    </location>
</feature>
<feature type="compositionally biased region" description="Basic and acidic residues" evidence="6">
    <location>
        <begin position="242"/>
        <end position="257"/>
    </location>
</feature>
<dbReference type="CDD" id="cd12263">
    <property type="entry name" value="RRM_ABT1_like"/>
    <property type="match status" value="1"/>
</dbReference>
<dbReference type="InterPro" id="IPR035979">
    <property type="entry name" value="RBD_domain_sf"/>
</dbReference>
<feature type="compositionally biased region" description="Acidic residues" evidence="6">
    <location>
        <begin position="15"/>
        <end position="38"/>
    </location>
</feature>
<dbReference type="VEuPathDB" id="VectorBase:AATE011669"/>
<sequence>MKKGAKQRASSSEESPVEEQSEIEEDGIAEQSENEEDGSDKQSESEDVGEEQSENEEDDGEKQSENDEDQMETDSAAPSKKRPKVSPLVKKKKNKAGIVYISSIPKHMNVAILRGLLEPYGEIGRIFLEPERKGRKIRKKTANGKLAMIKYVEGWVEFVDKRVAKAIAPMLNTKPISTNRKSVFCDILWTMKYLPRFKWINLSERLAYERAVTREKLRAEIQQTRAEASVFEAAMSSSAALKARERTKTKTRKQDSE</sequence>
<comment type="subcellular location">
    <subcellularLocation>
        <location evidence="1">Nucleus</location>
        <location evidence="1">Nucleolus</location>
    </subcellularLocation>
</comment>
<keyword evidence="5" id="KW-0539">Nucleus</keyword>
<dbReference type="GO" id="GO:0005730">
    <property type="term" value="C:nucleolus"/>
    <property type="evidence" value="ECO:0007669"/>
    <property type="project" value="UniProtKB-SubCell"/>
</dbReference>
<organism evidence="7">
    <name type="scientific">Anopheles atroparvus</name>
    <name type="common">European mosquito</name>
    <dbReference type="NCBI Taxonomy" id="41427"/>
    <lineage>
        <taxon>Eukaryota</taxon>
        <taxon>Metazoa</taxon>
        <taxon>Ecdysozoa</taxon>
        <taxon>Arthropoda</taxon>
        <taxon>Hexapoda</taxon>
        <taxon>Insecta</taxon>
        <taxon>Pterygota</taxon>
        <taxon>Neoptera</taxon>
        <taxon>Endopterygota</taxon>
        <taxon>Diptera</taxon>
        <taxon>Nematocera</taxon>
        <taxon>Culicoidea</taxon>
        <taxon>Culicidae</taxon>
        <taxon>Anophelinae</taxon>
        <taxon>Anopheles</taxon>
    </lineage>
</organism>
<dbReference type="GO" id="GO:0000472">
    <property type="term" value="P:endonucleolytic cleavage to generate mature 5'-end of SSU-rRNA from (SSU-rRNA, 5.8S rRNA, LSU-rRNA)"/>
    <property type="evidence" value="ECO:0007669"/>
    <property type="project" value="TreeGrafter"/>
</dbReference>
<comment type="similarity">
    <text evidence="2">Belongs to the ESF2/ABP1 family.</text>
</comment>
<protein>
    <recommendedName>
        <fullName evidence="3">Activator of basal transcription 1</fullName>
    </recommendedName>
</protein>
<dbReference type="PANTHER" id="PTHR12311:SF7">
    <property type="entry name" value="ACTIVATOR OF BASAL TRANSCRIPTION 1"/>
    <property type="match status" value="1"/>
</dbReference>
<name>A0A182J5C4_ANOAO</name>
<evidence type="ECO:0000256" key="6">
    <source>
        <dbReference type="SAM" id="MobiDB-lite"/>
    </source>
</evidence>
<dbReference type="GO" id="GO:0034462">
    <property type="term" value="P:small-subunit processome assembly"/>
    <property type="evidence" value="ECO:0007669"/>
    <property type="project" value="TreeGrafter"/>
</dbReference>
<dbReference type="EnsemblMetazoa" id="AATE011669-RA">
    <property type="protein sequence ID" value="AATE011669-PA.1"/>
    <property type="gene ID" value="AATE011669"/>
</dbReference>
<evidence type="ECO:0000256" key="4">
    <source>
        <dbReference type="ARBA" id="ARBA00022884"/>
    </source>
</evidence>
<dbReference type="PANTHER" id="PTHR12311">
    <property type="entry name" value="ACTIVATOR OF BASAL TRANSCRIPTION 1"/>
    <property type="match status" value="1"/>
</dbReference>
<evidence type="ECO:0000256" key="1">
    <source>
        <dbReference type="ARBA" id="ARBA00004604"/>
    </source>
</evidence>
<dbReference type="Gene3D" id="3.30.70.330">
    <property type="match status" value="1"/>
</dbReference>
<dbReference type="InterPro" id="IPR034353">
    <property type="entry name" value="ABT1/ESF2_RRM"/>
</dbReference>
<dbReference type="InterPro" id="IPR012677">
    <property type="entry name" value="Nucleotide-bd_a/b_plait_sf"/>
</dbReference>
<accession>A0A182J5C4</accession>
<proteinExistence type="inferred from homology"/>
<evidence type="ECO:0000256" key="5">
    <source>
        <dbReference type="ARBA" id="ARBA00023242"/>
    </source>
</evidence>
<dbReference type="InterPro" id="IPR039119">
    <property type="entry name" value="ABT1/Esf2"/>
</dbReference>
<dbReference type="GO" id="GO:0000447">
    <property type="term" value="P:endonucleolytic cleavage in ITS1 to separate SSU-rRNA from 5.8S rRNA and LSU-rRNA from tricistronic rRNA transcript (SSU-rRNA, 5.8S rRNA, LSU-rRNA)"/>
    <property type="evidence" value="ECO:0007669"/>
    <property type="project" value="TreeGrafter"/>
</dbReference>